<comment type="function">
    <text evidence="2">Ferredoxins are iron-sulfur proteins that transfer electrons in a wide variety of metabolic reactions.</text>
</comment>
<dbReference type="GO" id="GO:0016491">
    <property type="term" value="F:oxidoreductase activity"/>
    <property type="evidence" value="ECO:0007669"/>
    <property type="project" value="UniProtKB-KW"/>
</dbReference>
<dbReference type="InterPro" id="IPR017900">
    <property type="entry name" value="4Fe4S_Fe_S_CS"/>
</dbReference>
<dbReference type="RefSeq" id="WP_061858891.1">
    <property type="nucleotide sequence ID" value="NZ_LTBB01000011.1"/>
</dbReference>
<evidence type="ECO:0000256" key="6">
    <source>
        <dbReference type="ARBA" id="ARBA00023004"/>
    </source>
</evidence>
<keyword evidence="4" id="KW-0004">4Fe-4S</keyword>
<dbReference type="PROSITE" id="PS51379">
    <property type="entry name" value="4FE4S_FER_2"/>
    <property type="match status" value="2"/>
</dbReference>
<dbReference type="PROSITE" id="PS00198">
    <property type="entry name" value="4FE4S_FER_1"/>
    <property type="match status" value="1"/>
</dbReference>
<keyword evidence="9" id="KW-0560">Oxidoreductase</keyword>
<dbReference type="Pfam" id="PF00037">
    <property type="entry name" value="Fer4"/>
    <property type="match status" value="1"/>
</dbReference>
<dbReference type="PATRIC" id="fig|1121305.3.peg.2082"/>
<dbReference type="SUPFAM" id="SSF54862">
    <property type="entry name" value="4Fe-4S ferredoxins"/>
    <property type="match status" value="1"/>
</dbReference>
<evidence type="ECO:0000256" key="7">
    <source>
        <dbReference type="ARBA" id="ARBA00023014"/>
    </source>
</evidence>
<dbReference type="AlphaFoldDB" id="A0A151ALE3"/>
<dbReference type="GO" id="GO:0051539">
    <property type="term" value="F:4 iron, 4 sulfur cluster binding"/>
    <property type="evidence" value="ECO:0007669"/>
    <property type="project" value="UniProtKB-KW"/>
</dbReference>
<evidence type="ECO:0000256" key="1">
    <source>
        <dbReference type="ARBA" id="ARBA00001966"/>
    </source>
</evidence>
<dbReference type="InterPro" id="IPR047964">
    <property type="entry name" value="EFR1-like"/>
</dbReference>
<name>A0A151ALE3_9CLOT</name>
<evidence type="ECO:0000256" key="3">
    <source>
        <dbReference type="ARBA" id="ARBA00013529"/>
    </source>
</evidence>
<protein>
    <recommendedName>
        <fullName evidence="3">Ferredoxin</fullName>
    </recommendedName>
</protein>
<dbReference type="Gene3D" id="3.30.70.20">
    <property type="match status" value="1"/>
</dbReference>
<dbReference type="STRING" id="1121305.CLCOL_20760"/>
<dbReference type="PANTHER" id="PTHR24960">
    <property type="entry name" value="PHOTOSYSTEM I IRON-SULFUR CENTER-RELATED"/>
    <property type="match status" value="1"/>
</dbReference>
<feature type="domain" description="4Fe-4S ferredoxin-type" evidence="8">
    <location>
        <begin position="187"/>
        <end position="215"/>
    </location>
</feature>
<keyword evidence="5" id="KW-0479">Metal-binding</keyword>
<evidence type="ECO:0000313" key="10">
    <source>
        <dbReference type="Proteomes" id="UP000075374"/>
    </source>
</evidence>
<organism evidence="9 10">
    <name type="scientific">Clostridium colicanis DSM 13634</name>
    <dbReference type="NCBI Taxonomy" id="1121305"/>
    <lineage>
        <taxon>Bacteria</taxon>
        <taxon>Bacillati</taxon>
        <taxon>Bacillota</taxon>
        <taxon>Clostridia</taxon>
        <taxon>Eubacteriales</taxon>
        <taxon>Clostridiaceae</taxon>
        <taxon>Clostridium</taxon>
    </lineage>
</organism>
<dbReference type="InterPro" id="IPR029039">
    <property type="entry name" value="Flavoprotein-like_sf"/>
</dbReference>
<gene>
    <name evidence="9" type="primary">ndhI_2</name>
    <name evidence="9" type="ORF">CLCOL_20760</name>
</gene>
<keyword evidence="10" id="KW-1185">Reference proteome</keyword>
<evidence type="ECO:0000256" key="5">
    <source>
        <dbReference type="ARBA" id="ARBA00022723"/>
    </source>
</evidence>
<sequence length="262" mass="29586">MIFYFSGTGNSLDAAKSIGEYNNERLISIAKEMNKLDGEFSYTLGEDETIGFIFPVYAWGPPKMVLKFIERLKIDNYKNNYTFAVVTCGENIGNTIGILQKHLIKKNMKLDSGFSLRMPNNYIIIGDVDSKSVEEKKLLEAEETLKNINNIVKERKVGVFQVVKGFMPGVLTSIVNPMFNKYGINTKKFYVNDKCTGCGICERVCNTKTIKIDKKPIWGKDCTQCLACINLCPVRAIEYGKGTHNKGRYKNPNISINELENI</sequence>
<proteinExistence type="predicted"/>
<dbReference type="SUPFAM" id="SSF52218">
    <property type="entry name" value="Flavoproteins"/>
    <property type="match status" value="1"/>
</dbReference>
<accession>A0A151ALE3</accession>
<dbReference type="Proteomes" id="UP000075374">
    <property type="component" value="Unassembled WGS sequence"/>
</dbReference>
<feature type="domain" description="4Fe-4S ferredoxin-type" evidence="8">
    <location>
        <begin position="216"/>
        <end position="242"/>
    </location>
</feature>
<comment type="caution">
    <text evidence="9">The sequence shown here is derived from an EMBL/GenBank/DDBJ whole genome shotgun (WGS) entry which is preliminary data.</text>
</comment>
<keyword evidence="7" id="KW-0411">Iron-sulfur</keyword>
<dbReference type="EMBL" id="LTBB01000011">
    <property type="protein sequence ID" value="KYH28350.1"/>
    <property type="molecule type" value="Genomic_DNA"/>
</dbReference>
<evidence type="ECO:0000313" key="9">
    <source>
        <dbReference type="EMBL" id="KYH28350.1"/>
    </source>
</evidence>
<reference evidence="9 10" key="1">
    <citation type="submission" date="2016-02" db="EMBL/GenBank/DDBJ databases">
        <title>Genome sequence of Clostridium colicanis DSM 13634.</title>
        <authorList>
            <person name="Poehlein A."/>
            <person name="Daniel R."/>
        </authorList>
    </citation>
    <scope>NUCLEOTIDE SEQUENCE [LARGE SCALE GENOMIC DNA]</scope>
    <source>
        <strain evidence="9 10">DSM 13634</strain>
    </source>
</reference>
<keyword evidence="6" id="KW-0408">Iron</keyword>
<dbReference type="NCBIfam" id="NF038196">
    <property type="entry name" value="ferrodoxin_EFR1"/>
    <property type="match status" value="1"/>
</dbReference>
<dbReference type="GO" id="GO:0046872">
    <property type="term" value="F:metal ion binding"/>
    <property type="evidence" value="ECO:0007669"/>
    <property type="project" value="UniProtKB-KW"/>
</dbReference>
<dbReference type="Gene3D" id="3.40.50.360">
    <property type="match status" value="1"/>
</dbReference>
<evidence type="ECO:0000256" key="2">
    <source>
        <dbReference type="ARBA" id="ARBA00003532"/>
    </source>
</evidence>
<dbReference type="InterPro" id="IPR050157">
    <property type="entry name" value="PSI_iron-sulfur_center"/>
</dbReference>
<dbReference type="PANTHER" id="PTHR24960:SF79">
    <property type="entry name" value="PHOTOSYSTEM I IRON-SULFUR CENTER"/>
    <property type="match status" value="1"/>
</dbReference>
<comment type="cofactor">
    <cofactor evidence="1">
        <name>[4Fe-4S] cluster</name>
        <dbReference type="ChEBI" id="CHEBI:49883"/>
    </cofactor>
</comment>
<evidence type="ECO:0000259" key="8">
    <source>
        <dbReference type="PROSITE" id="PS51379"/>
    </source>
</evidence>
<evidence type="ECO:0000256" key="4">
    <source>
        <dbReference type="ARBA" id="ARBA00022485"/>
    </source>
</evidence>
<dbReference type="InterPro" id="IPR017896">
    <property type="entry name" value="4Fe4S_Fe-S-bd"/>
</dbReference>